<feature type="signal peptide" evidence="2">
    <location>
        <begin position="1"/>
        <end position="32"/>
    </location>
</feature>
<evidence type="ECO:0000313" key="3">
    <source>
        <dbReference type="EMBL" id="MFC4292590.1"/>
    </source>
</evidence>
<feature type="region of interest" description="Disordered" evidence="1">
    <location>
        <begin position="148"/>
        <end position="176"/>
    </location>
</feature>
<dbReference type="RefSeq" id="WP_381423407.1">
    <property type="nucleotide sequence ID" value="NZ_JBHSDH010000013.1"/>
</dbReference>
<evidence type="ECO:0000256" key="2">
    <source>
        <dbReference type="SAM" id="SignalP"/>
    </source>
</evidence>
<feature type="chain" id="PRO_5046949591" description="DUF11 domain-containing protein" evidence="2">
    <location>
        <begin position="33"/>
        <end position="206"/>
    </location>
</feature>
<evidence type="ECO:0008006" key="5">
    <source>
        <dbReference type="Google" id="ProtNLM"/>
    </source>
</evidence>
<sequence>MNFKTSGIKKLPLRTAYAAALMLAAASGSVIAFASSAFAQTAPAQAQAAPVTLSSKAMIERSETGADGVQKTVLKDPSEVIVVPGDRVVFTLTYENRGSEPAVSFRATNPMPGPIQFISAAEEWAEMSVDGGVTWGRLEQLSVTDTPAAAGEGEAEGGGEGQQGQSPAAPITRSADAKDVTHVRWVFTDPIPAGAKGSISYRGVVK</sequence>
<gene>
    <name evidence="3" type="ORF">ACFOWX_09220</name>
</gene>
<accession>A0ABV8RH53</accession>
<protein>
    <recommendedName>
        <fullName evidence="5">DUF11 domain-containing protein</fullName>
    </recommendedName>
</protein>
<evidence type="ECO:0000256" key="1">
    <source>
        <dbReference type="SAM" id="MobiDB-lite"/>
    </source>
</evidence>
<name>A0ABV8RH53_9SPHN</name>
<dbReference type="Proteomes" id="UP001595887">
    <property type="component" value="Unassembled WGS sequence"/>
</dbReference>
<dbReference type="InterPro" id="IPR047589">
    <property type="entry name" value="DUF11_rpt"/>
</dbReference>
<organism evidence="3 4">
    <name type="scientific">Sphingorhabdus arenilitoris</name>
    <dbReference type="NCBI Taxonomy" id="1490041"/>
    <lineage>
        <taxon>Bacteria</taxon>
        <taxon>Pseudomonadati</taxon>
        <taxon>Pseudomonadota</taxon>
        <taxon>Alphaproteobacteria</taxon>
        <taxon>Sphingomonadales</taxon>
        <taxon>Sphingomonadaceae</taxon>
        <taxon>Sphingorhabdus</taxon>
    </lineage>
</organism>
<proteinExistence type="predicted"/>
<keyword evidence="4" id="KW-1185">Reference proteome</keyword>
<reference evidence="4" key="1">
    <citation type="journal article" date="2019" name="Int. J. Syst. Evol. Microbiol.">
        <title>The Global Catalogue of Microorganisms (GCM) 10K type strain sequencing project: providing services to taxonomists for standard genome sequencing and annotation.</title>
        <authorList>
            <consortium name="The Broad Institute Genomics Platform"/>
            <consortium name="The Broad Institute Genome Sequencing Center for Infectious Disease"/>
            <person name="Wu L."/>
            <person name="Ma J."/>
        </authorList>
    </citation>
    <scope>NUCLEOTIDE SEQUENCE [LARGE SCALE GENOMIC DNA]</scope>
    <source>
        <strain evidence="4">CECT 8531</strain>
    </source>
</reference>
<dbReference type="EMBL" id="JBHSDH010000013">
    <property type="protein sequence ID" value="MFC4292590.1"/>
    <property type="molecule type" value="Genomic_DNA"/>
</dbReference>
<evidence type="ECO:0000313" key="4">
    <source>
        <dbReference type="Proteomes" id="UP001595887"/>
    </source>
</evidence>
<keyword evidence="2" id="KW-0732">Signal</keyword>
<dbReference type="NCBIfam" id="TIGR01451">
    <property type="entry name" value="B_ant_repeat"/>
    <property type="match status" value="1"/>
</dbReference>
<comment type="caution">
    <text evidence="3">The sequence shown here is derived from an EMBL/GenBank/DDBJ whole genome shotgun (WGS) entry which is preliminary data.</text>
</comment>